<evidence type="ECO:0000313" key="9">
    <source>
        <dbReference type="Proteomes" id="UP000094869"/>
    </source>
</evidence>
<comment type="subcellular location">
    <subcellularLocation>
        <location evidence="1">Membrane</location>
        <topology evidence="1">Multi-pass membrane protein</topology>
    </subcellularLocation>
</comment>
<dbReference type="EMBL" id="MEHA01000021">
    <property type="protein sequence ID" value="ODR46964.1"/>
    <property type="molecule type" value="Genomic_DNA"/>
</dbReference>
<evidence type="ECO:0000256" key="3">
    <source>
        <dbReference type="ARBA" id="ARBA00022989"/>
    </source>
</evidence>
<evidence type="ECO:0000313" key="8">
    <source>
        <dbReference type="Proteomes" id="UP000094271"/>
    </source>
</evidence>
<dbReference type="SUPFAM" id="SSF161098">
    <property type="entry name" value="MetI-like"/>
    <property type="match status" value="1"/>
</dbReference>
<sequence>MKSKDEKRFQFIRNVAMIIIIELTATDLPTVSVRMAMAIAGVLPVLIIYPFVQNNFVKGITLGGIKG</sequence>
<evidence type="ECO:0000256" key="2">
    <source>
        <dbReference type="ARBA" id="ARBA00022692"/>
    </source>
</evidence>
<dbReference type="Proteomes" id="UP000094869">
    <property type="component" value="Unassembled WGS sequence"/>
</dbReference>
<reference evidence="6 8" key="2">
    <citation type="submission" date="2016-08" db="EMBL/GenBank/DDBJ databases">
        <authorList>
            <person name="Seilhamer J.J."/>
        </authorList>
    </citation>
    <scope>NUCLEOTIDE SEQUENCE [LARGE SCALE GENOMIC DNA]</scope>
    <source>
        <strain evidence="6 8">NML150140-1</strain>
    </source>
</reference>
<keyword evidence="3 5" id="KW-1133">Transmembrane helix</keyword>
<accession>A0A1E3UCC3</accession>
<feature type="transmembrane region" description="Helical" evidence="5">
    <location>
        <begin position="12"/>
        <end position="29"/>
    </location>
</feature>
<dbReference type="Proteomes" id="UP000094271">
    <property type="component" value="Unassembled WGS sequence"/>
</dbReference>
<evidence type="ECO:0000313" key="7">
    <source>
        <dbReference type="EMBL" id="ODR49896.1"/>
    </source>
</evidence>
<keyword evidence="2 5" id="KW-0812">Transmembrane</keyword>
<reference evidence="7 9" key="1">
    <citation type="submission" date="2016-08" db="EMBL/GenBank/DDBJ databases">
        <title>Characterization of Isolates of Eisenbergiella tayi Derived from Blood Cultures, Using Whole Genome Sequencing.</title>
        <authorList>
            <person name="Bernier A.-M."/>
            <person name="Burdz T."/>
            <person name="Wiebe D."/>
            <person name="Bernard K."/>
        </authorList>
    </citation>
    <scope>NUCLEOTIDE SEQUENCE [LARGE SCALE GENOMIC DNA]</scope>
    <source>
        <strain evidence="7 9">NML120146</strain>
    </source>
</reference>
<name>A0A1E3UCC3_9FIRM</name>
<keyword evidence="9" id="KW-1185">Reference proteome</keyword>
<dbReference type="AlphaFoldDB" id="A0A1E3UCC3"/>
<proteinExistence type="predicted"/>
<feature type="transmembrane region" description="Helical" evidence="5">
    <location>
        <begin position="35"/>
        <end position="52"/>
    </location>
</feature>
<evidence type="ECO:0000256" key="1">
    <source>
        <dbReference type="ARBA" id="ARBA00004141"/>
    </source>
</evidence>
<organism evidence="6 8">
    <name type="scientific">Eisenbergiella tayi</name>
    <dbReference type="NCBI Taxonomy" id="1432052"/>
    <lineage>
        <taxon>Bacteria</taxon>
        <taxon>Bacillati</taxon>
        <taxon>Bacillota</taxon>
        <taxon>Clostridia</taxon>
        <taxon>Lachnospirales</taxon>
        <taxon>Lachnospiraceae</taxon>
        <taxon>Eisenbergiella</taxon>
    </lineage>
</organism>
<dbReference type="OrthoDB" id="2991657at2"/>
<dbReference type="GO" id="GO:0016020">
    <property type="term" value="C:membrane"/>
    <property type="evidence" value="ECO:0007669"/>
    <property type="project" value="UniProtKB-SubCell"/>
</dbReference>
<comment type="caution">
    <text evidence="6">The sequence shown here is derived from an EMBL/GenBank/DDBJ whole genome shotgun (WGS) entry which is preliminary data.</text>
</comment>
<dbReference type="InterPro" id="IPR035906">
    <property type="entry name" value="MetI-like_sf"/>
</dbReference>
<protein>
    <submittedName>
        <fullName evidence="6">Uncharacterized protein</fullName>
    </submittedName>
</protein>
<gene>
    <name evidence="6" type="ORF">BEI59_23350</name>
    <name evidence="7" type="ORF">BEI63_22510</name>
</gene>
<dbReference type="RefSeq" id="WP_069410778.1">
    <property type="nucleotide sequence ID" value="NZ_DBFYTC010000068.1"/>
</dbReference>
<dbReference type="EMBL" id="MEHD01000036">
    <property type="protein sequence ID" value="ODR49896.1"/>
    <property type="molecule type" value="Genomic_DNA"/>
</dbReference>
<evidence type="ECO:0000313" key="6">
    <source>
        <dbReference type="EMBL" id="ODR46964.1"/>
    </source>
</evidence>
<evidence type="ECO:0000256" key="5">
    <source>
        <dbReference type="SAM" id="Phobius"/>
    </source>
</evidence>
<evidence type="ECO:0000256" key="4">
    <source>
        <dbReference type="ARBA" id="ARBA00023136"/>
    </source>
</evidence>
<keyword evidence="4 5" id="KW-0472">Membrane</keyword>